<protein>
    <submittedName>
        <fullName evidence="2">Uncharacterized protein</fullName>
    </submittedName>
</protein>
<dbReference type="AlphaFoldDB" id="A0A4Q9MXB3"/>
<organism evidence="2">
    <name type="scientific">Dichomitus squalens</name>
    <dbReference type="NCBI Taxonomy" id="114155"/>
    <lineage>
        <taxon>Eukaryota</taxon>
        <taxon>Fungi</taxon>
        <taxon>Dikarya</taxon>
        <taxon>Basidiomycota</taxon>
        <taxon>Agaricomycotina</taxon>
        <taxon>Agaricomycetes</taxon>
        <taxon>Polyporales</taxon>
        <taxon>Polyporaceae</taxon>
        <taxon>Dichomitus</taxon>
    </lineage>
</organism>
<reference evidence="2" key="1">
    <citation type="submission" date="2019-01" db="EMBL/GenBank/DDBJ databases">
        <title>Draft genome sequences of three monokaryotic isolates of the white-rot basidiomycete fungus Dichomitus squalens.</title>
        <authorList>
            <consortium name="DOE Joint Genome Institute"/>
            <person name="Lopez S.C."/>
            <person name="Andreopoulos B."/>
            <person name="Pangilinan J."/>
            <person name="Lipzen A."/>
            <person name="Riley R."/>
            <person name="Ahrendt S."/>
            <person name="Ng V."/>
            <person name="Barry K."/>
            <person name="Daum C."/>
            <person name="Grigoriev I.V."/>
            <person name="Hilden K.S."/>
            <person name="Makela M.R."/>
            <person name="de Vries R.P."/>
        </authorList>
    </citation>
    <scope>NUCLEOTIDE SEQUENCE [LARGE SCALE GENOMIC DNA]</scope>
    <source>
        <strain evidence="2">OM18370.1</strain>
    </source>
</reference>
<dbReference type="EMBL" id="ML143396">
    <property type="protein sequence ID" value="TBU31988.1"/>
    <property type="molecule type" value="Genomic_DNA"/>
</dbReference>
<feature type="region of interest" description="Disordered" evidence="1">
    <location>
        <begin position="96"/>
        <end position="149"/>
    </location>
</feature>
<accession>A0A4Q9MXB3</accession>
<feature type="region of interest" description="Disordered" evidence="1">
    <location>
        <begin position="185"/>
        <end position="208"/>
    </location>
</feature>
<feature type="compositionally biased region" description="Polar residues" evidence="1">
    <location>
        <begin position="129"/>
        <end position="141"/>
    </location>
</feature>
<evidence type="ECO:0000256" key="1">
    <source>
        <dbReference type="SAM" id="MobiDB-lite"/>
    </source>
</evidence>
<name>A0A4Q9MXB3_9APHY</name>
<dbReference type="Proteomes" id="UP000292957">
    <property type="component" value="Unassembled WGS sequence"/>
</dbReference>
<gene>
    <name evidence="2" type="ORF">BD311DRAFT_51177</name>
</gene>
<evidence type="ECO:0000313" key="2">
    <source>
        <dbReference type="EMBL" id="TBU31988.1"/>
    </source>
</evidence>
<feature type="compositionally biased region" description="Low complexity" evidence="1">
    <location>
        <begin position="189"/>
        <end position="208"/>
    </location>
</feature>
<feature type="compositionally biased region" description="Low complexity" evidence="1">
    <location>
        <begin position="231"/>
        <end position="244"/>
    </location>
</feature>
<feature type="region of interest" description="Disordered" evidence="1">
    <location>
        <begin position="223"/>
        <end position="253"/>
    </location>
</feature>
<proteinExistence type="predicted"/>
<sequence length="360" mass="37860">MSNTFHLGDSIIGASISRREGSNRFFSAMSRTCSAARVDLSSFGTLASEEEYFSVDSGGEVDSNLSDSVMGDGESNAAHACDSLRLQSHETGMLRDRGSAHYKPSWASSTSSTSEEEVEKGYEADSDAAVNSNHDLGQTNGKPRHLRRRSRMHFLVQRVEPAEELAHRQATTDIPTVPLALWASKSPKGTSAGPSNAGSSASESSPEGADCLVEHVQSIVSTVDVPPPLSPARASSGLAPSSSPDSGTFAEIDLNGDVCPPSAVLSQPIPGRDIIPGQASVSAEPAPISPIIAPVALRPLVVGAPRPRLTRMPAFPSPILLVTPVTRQPLAISAPRPRLTRMPKFPATVQLVAMKPGMVV</sequence>